<dbReference type="AlphaFoldDB" id="A0A417YI55"/>
<dbReference type="InterPro" id="IPR029044">
    <property type="entry name" value="Nucleotide-diphossugar_trans"/>
</dbReference>
<reference evidence="2 3" key="1">
    <citation type="journal article" date="2007" name="Int. J. Syst. Evol. Microbiol.">
        <title>Oceanobacillus profundus sp. nov., isolated from a deep-sea sediment core.</title>
        <authorList>
            <person name="Kim Y.G."/>
            <person name="Choi D.H."/>
            <person name="Hyun S."/>
            <person name="Cho B.C."/>
        </authorList>
    </citation>
    <scope>NUCLEOTIDE SEQUENCE [LARGE SCALE GENOMIC DNA]</scope>
    <source>
        <strain evidence="2 3">DSM 18246</strain>
    </source>
</reference>
<feature type="domain" description="Glycosyltransferase 2-like" evidence="1">
    <location>
        <begin position="6"/>
        <end position="136"/>
    </location>
</feature>
<evidence type="ECO:0000313" key="2">
    <source>
        <dbReference type="EMBL" id="RHW32539.1"/>
    </source>
</evidence>
<keyword evidence="3" id="KW-1185">Reference proteome</keyword>
<gene>
    <name evidence="2" type="ORF">D1B32_09415</name>
</gene>
<evidence type="ECO:0000313" key="3">
    <source>
        <dbReference type="Proteomes" id="UP000285456"/>
    </source>
</evidence>
<dbReference type="Proteomes" id="UP000285456">
    <property type="component" value="Unassembled WGS sequence"/>
</dbReference>
<dbReference type="InterPro" id="IPR050834">
    <property type="entry name" value="Glycosyltransf_2"/>
</dbReference>
<dbReference type="Pfam" id="PF00535">
    <property type="entry name" value="Glycos_transf_2"/>
    <property type="match status" value="1"/>
</dbReference>
<dbReference type="GO" id="GO:0016740">
    <property type="term" value="F:transferase activity"/>
    <property type="evidence" value="ECO:0007669"/>
    <property type="project" value="UniProtKB-KW"/>
</dbReference>
<name>A0A417YI55_9BACI</name>
<protein>
    <submittedName>
        <fullName evidence="2">Glycosyltransferase</fullName>
    </submittedName>
</protein>
<dbReference type="OrthoDB" id="9812302at2"/>
<comment type="caution">
    <text evidence="2">The sequence shown here is derived from an EMBL/GenBank/DDBJ whole genome shotgun (WGS) entry which is preliminary data.</text>
</comment>
<organism evidence="2 3">
    <name type="scientific">Oceanobacillus profundus</name>
    <dbReference type="NCBI Taxonomy" id="372463"/>
    <lineage>
        <taxon>Bacteria</taxon>
        <taxon>Bacillati</taxon>
        <taxon>Bacillota</taxon>
        <taxon>Bacilli</taxon>
        <taxon>Bacillales</taxon>
        <taxon>Bacillaceae</taxon>
        <taxon>Oceanobacillus</taxon>
    </lineage>
</organism>
<dbReference type="Gene3D" id="3.90.550.10">
    <property type="entry name" value="Spore Coat Polysaccharide Biosynthesis Protein SpsA, Chain A"/>
    <property type="match status" value="1"/>
</dbReference>
<dbReference type="PANTHER" id="PTHR43685:SF3">
    <property type="entry name" value="SLR2126 PROTEIN"/>
    <property type="match status" value="1"/>
</dbReference>
<dbReference type="RefSeq" id="WP_095312313.1">
    <property type="nucleotide sequence ID" value="NZ_JAMAWL010000013.1"/>
</dbReference>
<proteinExistence type="predicted"/>
<dbReference type="EMBL" id="QWEH01000005">
    <property type="protein sequence ID" value="RHW32539.1"/>
    <property type="molecule type" value="Genomic_DNA"/>
</dbReference>
<evidence type="ECO:0000259" key="1">
    <source>
        <dbReference type="Pfam" id="PF00535"/>
    </source>
</evidence>
<dbReference type="CDD" id="cd00761">
    <property type="entry name" value="Glyco_tranf_GTA_type"/>
    <property type="match status" value="1"/>
</dbReference>
<dbReference type="SUPFAM" id="SSF53448">
    <property type="entry name" value="Nucleotide-diphospho-sugar transferases"/>
    <property type="match status" value="1"/>
</dbReference>
<accession>A0A417YI55</accession>
<keyword evidence="2" id="KW-0808">Transferase</keyword>
<dbReference type="PANTHER" id="PTHR43685">
    <property type="entry name" value="GLYCOSYLTRANSFERASE"/>
    <property type="match status" value="1"/>
</dbReference>
<sequence length="294" mass="34323">MKNIGVVIPVYNQALPLLCTLHGFMNQNISLEHFKIVVVDDGSTEDIETICNLFRTKLDITYIRIIKSGRSISRNEGVRKLKDSDIITFCDADRIPVPGFLQNHLFSHEKSEEDSIVIGNIKDLYLSDPWNNMTKIFNSYFTLKGLRTPQYSKLVYKLFDEKGESISNVPWLATFSGNMSIRLDLFKKLKGFDPDFRHWGFEHFELGYRAYKLRTPFAYNAKATNIHISHSRYSYKNDMGESHRIFYKKHPFSEIKNIKKFMNGEMSLNEFNQLSEGNENKRNLPDEYVKITNF</sequence>
<dbReference type="InterPro" id="IPR001173">
    <property type="entry name" value="Glyco_trans_2-like"/>
</dbReference>